<dbReference type="Pfam" id="PF00400">
    <property type="entry name" value="WD40"/>
    <property type="match status" value="1"/>
</dbReference>
<protein>
    <recommendedName>
        <fullName evidence="8">E3 ubiquitin-protein ligase LIN-1</fullName>
    </recommendedName>
</protein>
<evidence type="ECO:0000259" key="4">
    <source>
        <dbReference type="Pfam" id="PF23628"/>
    </source>
</evidence>
<dbReference type="OrthoDB" id="6262491at2759"/>
<comment type="caution">
    <text evidence="6">The sequence shown here is derived from an EMBL/GenBank/DDBJ whole genome shotgun (WGS) entry which is preliminary data.</text>
</comment>
<dbReference type="InterPro" id="IPR036322">
    <property type="entry name" value="WD40_repeat_dom_sf"/>
</dbReference>
<dbReference type="Proteomes" id="UP000737018">
    <property type="component" value="Unassembled WGS sequence"/>
</dbReference>
<feature type="region of interest" description="Disordered" evidence="2">
    <location>
        <begin position="252"/>
        <end position="274"/>
    </location>
</feature>
<evidence type="ECO:0000256" key="1">
    <source>
        <dbReference type="PROSITE-ProRule" id="PRU00221"/>
    </source>
</evidence>
<dbReference type="Pfam" id="PF23654">
    <property type="entry name" value="ARM_LIN_2nd"/>
    <property type="match status" value="1"/>
</dbReference>
<dbReference type="SUPFAM" id="SSF50978">
    <property type="entry name" value="WD40 repeat-like"/>
    <property type="match status" value="1"/>
</dbReference>
<dbReference type="SUPFAM" id="SSF48371">
    <property type="entry name" value="ARM repeat"/>
    <property type="match status" value="1"/>
</dbReference>
<dbReference type="InterPro" id="IPR011989">
    <property type="entry name" value="ARM-like"/>
</dbReference>
<evidence type="ECO:0008006" key="8">
    <source>
        <dbReference type="Google" id="ProtNLM"/>
    </source>
</evidence>
<dbReference type="InterPro" id="IPR001680">
    <property type="entry name" value="WD40_rpt"/>
</dbReference>
<evidence type="ECO:0000256" key="2">
    <source>
        <dbReference type="SAM" id="MobiDB-lite"/>
    </source>
</evidence>
<dbReference type="SMART" id="SM00320">
    <property type="entry name" value="WD40"/>
    <property type="match status" value="2"/>
</dbReference>
<feature type="repeat" description="WD" evidence="1">
    <location>
        <begin position="1066"/>
        <end position="1099"/>
    </location>
</feature>
<dbReference type="InterPro" id="IPR015943">
    <property type="entry name" value="WD40/YVTN_repeat-like_dom_sf"/>
</dbReference>
<dbReference type="PANTHER" id="PTHR35549:SF2">
    <property type="entry name" value="TRANSDUCIN_WD40 REPEAT-LIKE SUPERFAMILY PROTEIN"/>
    <property type="match status" value="1"/>
</dbReference>
<keyword evidence="7" id="KW-1185">Reference proteome</keyword>
<dbReference type="PANTHER" id="PTHR35549">
    <property type="entry name" value="OS04G0584500 PROTEIN"/>
    <property type="match status" value="1"/>
</dbReference>
<feature type="domain" description="Putative E3 ubiquitin-protein ligase LIN ARM-like" evidence="4">
    <location>
        <begin position="651"/>
        <end position="1002"/>
    </location>
</feature>
<dbReference type="InterPro" id="IPR056514">
    <property type="entry name" value="ARM_LIN_2nd"/>
</dbReference>
<dbReference type="InterPro" id="IPR055566">
    <property type="entry name" value="ARM_LIN"/>
</dbReference>
<feature type="repeat" description="WD" evidence="1">
    <location>
        <begin position="1040"/>
        <end position="1063"/>
    </location>
</feature>
<evidence type="ECO:0000313" key="7">
    <source>
        <dbReference type="Proteomes" id="UP000737018"/>
    </source>
</evidence>
<reference evidence="6" key="1">
    <citation type="submission" date="2020-03" db="EMBL/GenBank/DDBJ databases">
        <title>Castanea mollissima Vanexum genome sequencing.</title>
        <authorList>
            <person name="Staton M."/>
        </authorList>
    </citation>
    <scope>NUCLEOTIDE SEQUENCE</scope>
    <source>
        <tissue evidence="6">Leaf</tissue>
    </source>
</reference>
<organism evidence="6 7">
    <name type="scientific">Castanea mollissima</name>
    <name type="common">Chinese chestnut</name>
    <dbReference type="NCBI Taxonomy" id="60419"/>
    <lineage>
        <taxon>Eukaryota</taxon>
        <taxon>Viridiplantae</taxon>
        <taxon>Streptophyta</taxon>
        <taxon>Embryophyta</taxon>
        <taxon>Tracheophyta</taxon>
        <taxon>Spermatophyta</taxon>
        <taxon>Magnoliopsida</taxon>
        <taxon>eudicotyledons</taxon>
        <taxon>Gunneridae</taxon>
        <taxon>Pentapetalae</taxon>
        <taxon>rosids</taxon>
        <taxon>fabids</taxon>
        <taxon>Fagales</taxon>
        <taxon>Fagaceae</taxon>
        <taxon>Castanea</taxon>
    </lineage>
</organism>
<accession>A0A8J4QYD5</accession>
<proteinExistence type="predicted"/>
<feature type="domain" description="Putative E3 ubiquitin-protein ligase LIN N-terminal" evidence="3">
    <location>
        <begin position="31"/>
        <end position="183"/>
    </location>
</feature>
<dbReference type="InterPro" id="IPR056512">
    <property type="entry name" value="LIN_N"/>
</dbReference>
<dbReference type="PROSITE" id="PS50082">
    <property type="entry name" value="WD_REPEATS_2"/>
    <property type="match status" value="2"/>
</dbReference>
<sequence>MSYPSFSSSSSSSSNSMVLSNDYERPDLKSIRVIVVSINKYITELLANADTRSSLKLRCTSKLKYQKQEFFEFSEQSVLANFYWGIDSIETAIQTKSQEERDERLRNSERMLQVPALLDEQEITAGIPNHYLACCSYFYLSAVKNLQKDEWQAALHFIQALLVSPKLIGKEFAPDLCESLFPSCNMHEKKNTIGRRRSMGSIHLVESTEGDYNGAMRQMARRYKDWLIYYQVMLIGEIPLWHCGSRDSSSPDNESQYFSHTISTRTESSNSIEHGNSLQNYYNYEKVHPLDPQDVMYEMEKKPKASNEVPEFEDHRKASSRCLDQLSKFQVHSGELKRSSSIRRLQDMLESQSDTQSSVDSCYNDSVYDSDMAEMDDTKCSMRTPINAEDPQKEICDQKLQAPCSTSDPELGVISLPHAPQNPTPTNESISKLRLTTLQDRNEKSNTLWNFHQENESTQKFELFDHISSCTSLQKSRTTLMDQQGSAARNKQNSSSQKNFNKVCLHSGKDSTSEILGIIEKTISKLCFSEGFGKSDEDYAVEVTKIYEMLNNKTGVKYAMLKDVILDQLLAAISISKEERVVRASVTILTTIISANKSVIDDIKKKEIKTLEILPALVEVVCNSGGDKGRMASLLLTPPGASLMIIEVLVTAYDYATNNMHLAAINSPRVLCRLLGVARINNQDEFISLATILVKCMKFDGQCRKYILKFTPVAPFICLLQSDEKRAKFIALEFFHEILRIPRSSAIILLQKIQKEGSINIMHKLMNCIQQLQPDYQILAANLLLQLDTLGNSHGQTVFREEAMQVLLKYLAPEESSGMQHLSAFILSNLGGTYAWTGEPYTIAWLVKKAGLTSPYHRNMIRNFNWLDKSLQDTSTDPWCSKVARGIINIGNPIFHALEKGLKSKIRRVSKACLTAIAWLGCEITKCPNSIRYSACEILLSEIEQFLHPGSELEDRLLACLCIYNYASGKGMQKLIHFSEGVRESLRRLSSITWMAEELHQVADYYLPNKSRISCVHTQILEAGLKCSGAVCALIYYKGLLYSGYSDGSIKVWDIRGQSAILVWDMKEHENAVTCFALSEEGDSLLSGSIDKTIRVWQMLHQKLECIEVIAIKEPIQHLDAYGNMIIVVTNSHELKVCDASRTIKNVCKSKKMKCVRVVQEKIYVGCTNSSIKEFSITNNREQEIKVPAKSWKKPKRPINSIVTYKDWLYVASVNVEGSKLKEWKRKSKPQMSIATGKGGNVLAMGVVEDFIYLNCNSSANNIQIWLRGAQHNVGRISAGSRITSLLTANDILLCGTESGLIKGWIPL</sequence>
<name>A0A8J4QYD5_9ROSI</name>
<evidence type="ECO:0000259" key="3">
    <source>
        <dbReference type="Pfam" id="PF23568"/>
    </source>
</evidence>
<dbReference type="InterPro" id="IPR016024">
    <property type="entry name" value="ARM-type_fold"/>
</dbReference>
<dbReference type="PROSITE" id="PS50294">
    <property type="entry name" value="WD_REPEATS_REGION"/>
    <property type="match status" value="1"/>
</dbReference>
<gene>
    <name evidence="6" type="ORF">CMV_013303</name>
</gene>
<feature type="domain" description="Putative E3 ubiquitin-protein ligase LIN ARM repeats" evidence="5">
    <location>
        <begin position="514"/>
        <end position="607"/>
    </location>
</feature>
<keyword evidence="1" id="KW-0853">WD repeat</keyword>
<dbReference type="Gene3D" id="1.25.10.10">
    <property type="entry name" value="Leucine-rich Repeat Variant"/>
    <property type="match status" value="1"/>
</dbReference>
<evidence type="ECO:0000313" key="6">
    <source>
        <dbReference type="EMBL" id="KAF3962151.1"/>
    </source>
</evidence>
<evidence type="ECO:0000259" key="5">
    <source>
        <dbReference type="Pfam" id="PF23654"/>
    </source>
</evidence>
<dbReference type="Gene3D" id="2.130.10.10">
    <property type="entry name" value="YVTN repeat-like/Quinoprotein amine dehydrogenase"/>
    <property type="match status" value="1"/>
</dbReference>
<dbReference type="Pfam" id="PF23628">
    <property type="entry name" value="ARM_LIN_C"/>
    <property type="match status" value="1"/>
</dbReference>
<dbReference type="Pfam" id="PF23568">
    <property type="entry name" value="ARM_LIN"/>
    <property type="match status" value="1"/>
</dbReference>
<dbReference type="EMBL" id="JRKL02001765">
    <property type="protein sequence ID" value="KAF3962151.1"/>
    <property type="molecule type" value="Genomic_DNA"/>
</dbReference>